<dbReference type="Proteomes" id="UP000887566">
    <property type="component" value="Unplaced"/>
</dbReference>
<evidence type="ECO:0000313" key="3">
    <source>
        <dbReference type="WBParaSite" id="PSAMB.scaffold812size40942.g9055.t1"/>
    </source>
</evidence>
<sequence>MPNANSSAAQKAAAPPSYRRRRTTNRRKPSIGSKYKHISPCFPEESPTKSFDELNRKDDDETRATRPSSFDSLPLLPMALLCKYLSLDDQRNFRRVCRRTAHSTNMYWASRQQVALGADLQRLFPHQLPEYKLNALHTVRPQVVRLLKLIPSGALRSFDWRPLRAIDVASLRAIVDSSGRTARQLFGNVVTLNLRGCTFGKDELAWLAEACPAVHSVVVSEQNVRRDTIENGDETADNALVADTVCQLSWLRKNGHLLARRTRLLAALLRSFPQLENIVVAND</sequence>
<proteinExistence type="predicted"/>
<keyword evidence="2" id="KW-1185">Reference proteome</keyword>
<feature type="compositionally biased region" description="Basic and acidic residues" evidence="1">
    <location>
        <begin position="46"/>
        <end position="64"/>
    </location>
</feature>
<protein>
    <submittedName>
        <fullName evidence="3">F-box domain-containing protein</fullName>
    </submittedName>
</protein>
<name>A0A914XH67_9BILA</name>
<evidence type="ECO:0000313" key="2">
    <source>
        <dbReference type="Proteomes" id="UP000887566"/>
    </source>
</evidence>
<reference evidence="3" key="1">
    <citation type="submission" date="2022-11" db="UniProtKB">
        <authorList>
            <consortium name="WormBaseParasite"/>
        </authorList>
    </citation>
    <scope>IDENTIFICATION</scope>
</reference>
<feature type="region of interest" description="Disordered" evidence="1">
    <location>
        <begin position="1"/>
        <end position="68"/>
    </location>
</feature>
<organism evidence="2 3">
    <name type="scientific">Plectus sambesii</name>
    <dbReference type="NCBI Taxonomy" id="2011161"/>
    <lineage>
        <taxon>Eukaryota</taxon>
        <taxon>Metazoa</taxon>
        <taxon>Ecdysozoa</taxon>
        <taxon>Nematoda</taxon>
        <taxon>Chromadorea</taxon>
        <taxon>Plectida</taxon>
        <taxon>Plectina</taxon>
        <taxon>Plectoidea</taxon>
        <taxon>Plectidae</taxon>
        <taxon>Plectus</taxon>
    </lineage>
</organism>
<evidence type="ECO:0000256" key="1">
    <source>
        <dbReference type="SAM" id="MobiDB-lite"/>
    </source>
</evidence>
<feature type="compositionally biased region" description="Basic residues" evidence="1">
    <location>
        <begin position="18"/>
        <end position="37"/>
    </location>
</feature>
<dbReference type="AlphaFoldDB" id="A0A914XH67"/>
<dbReference type="WBParaSite" id="PSAMB.scaffold812size40942.g9055.t1">
    <property type="protein sequence ID" value="PSAMB.scaffold812size40942.g9055.t1"/>
    <property type="gene ID" value="PSAMB.scaffold812size40942.g9055"/>
</dbReference>
<feature type="compositionally biased region" description="Low complexity" evidence="1">
    <location>
        <begin position="1"/>
        <end position="17"/>
    </location>
</feature>
<accession>A0A914XH67</accession>